<dbReference type="Pfam" id="PF19290">
    <property type="entry name" value="PmbA_TldD_2nd"/>
    <property type="match status" value="1"/>
</dbReference>
<dbReference type="SUPFAM" id="SSF111283">
    <property type="entry name" value="Putative modulator of DNA gyrase, PmbA/TldD"/>
    <property type="match status" value="1"/>
</dbReference>
<evidence type="ECO:0000313" key="9">
    <source>
        <dbReference type="Proteomes" id="UP000288058"/>
    </source>
</evidence>
<dbReference type="GO" id="GO:0006508">
    <property type="term" value="P:proteolysis"/>
    <property type="evidence" value="ECO:0007669"/>
    <property type="project" value="UniProtKB-KW"/>
</dbReference>
<evidence type="ECO:0000256" key="1">
    <source>
        <dbReference type="ARBA" id="ARBA00005836"/>
    </source>
</evidence>
<dbReference type="InterPro" id="IPR035068">
    <property type="entry name" value="TldD/PmbA_N"/>
</dbReference>
<evidence type="ECO:0000259" key="7">
    <source>
        <dbReference type="Pfam" id="PF19290"/>
    </source>
</evidence>
<dbReference type="EMBL" id="PIQC01000003">
    <property type="protein sequence ID" value="RUO71935.1"/>
    <property type="molecule type" value="Genomic_DNA"/>
</dbReference>
<proteinExistence type="inferred from homology"/>
<dbReference type="NCBIfam" id="NF008006">
    <property type="entry name" value="PRK10735.1"/>
    <property type="match status" value="1"/>
</dbReference>
<dbReference type="InterPro" id="IPR051463">
    <property type="entry name" value="Peptidase_U62_metallo"/>
</dbReference>
<gene>
    <name evidence="8" type="ORF">CWI78_05320</name>
</gene>
<dbReference type="GO" id="GO:0008237">
    <property type="term" value="F:metallopeptidase activity"/>
    <property type="evidence" value="ECO:0007669"/>
    <property type="project" value="UniProtKB-KW"/>
</dbReference>
<evidence type="ECO:0000259" key="6">
    <source>
        <dbReference type="Pfam" id="PF19289"/>
    </source>
</evidence>
<dbReference type="Pfam" id="PF19289">
    <property type="entry name" value="PmbA_TldD_3rd"/>
    <property type="match status" value="1"/>
</dbReference>
<dbReference type="InterPro" id="IPR025502">
    <property type="entry name" value="TldD"/>
</dbReference>
<organism evidence="8 9">
    <name type="scientific">Idiomarina ramblicola</name>
    <dbReference type="NCBI Taxonomy" id="263724"/>
    <lineage>
        <taxon>Bacteria</taxon>
        <taxon>Pseudomonadati</taxon>
        <taxon>Pseudomonadota</taxon>
        <taxon>Gammaproteobacteria</taxon>
        <taxon>Alteromonadales</taxon>
        <taxon>Idiomarinaceae</taxon>
        <taxon>Idiomarina</taxon>
    </lineage>
</organism>
<dbReference type="InterPro" id="IPR045570">
    <property type="entry name" value="Metalloprtase-TldD/E_cen_dom"/>
</dbReference>
<accession>A0A432Z235</accession>
<keyword evidence="3" id="KW-0378">Hydrolase</keyword>
<comment type="similarity">
    <text evidence="1">Belongs to the peptidase U62 family.</text>
</comment>
<evidence type="ECO:0000256" key="3">
    <source>
        <dbReference type="ARBA" id="ARBA00022801"/>
    </source>
</evidence>
<dbReference type="AlphaFoldDB" id="A0A432Z235"/>
<keyword evidence="9" id="KW-1185">Reference proteome</keyword>
<reference evidence="9" key="1">
    <citation type="journal article" date="2018" name="Front. Microbiol.">
        <title>Genome-Based Analysis Reveals the Taxonomy and Diversity of the Family Idiomarinaceae.</title>
        <authorList>
            <person name="Liu Y."/>
            <person name="Lai Q."/>
            <person name="Shao Z."/>
        </authorList>
    </citation>
    <scope>NUCLEOTIDE SEQUENCE [LARGE SCALE GENOMIC DNA]</scope>
    <source>
        <strain evidence="9">R22</strain>
    </source>
</reference>
<keyword evidence="2 8" id="KW-0645">Protease</keyword>
<keyword evidence="4 8" id="KW-0482">Metalloprotease</keyword>
<dbReference type="GO" id="GO:0005829">
    <property type="term" value="C:cytosol"/>
    <property type="evidence" value="ECO:0007669"/>
    <property type="project" value="TreeGrafter"/>
</dbReference>
<dbReference type="InterPro" id="IPR036059">
    <property type="entry name" value="TldD/PmbA_sf"/>
</dbReference>
<dbReference type="InterPro" id="IPR045569">
    <property type="entry name" value="Metalloprtase-TldD/E_C"/>
</dbReference>
<name>A0A432Z235_9GAMM</name>
<dbReference type="Pfam" id="PF01523">
    <property type="entry name" value="PmbA_TldD_1st"/>
    <property type="match status" value="1"/>
</dbReference>
<dbReference type="PANTHER" id="PTHR30624">
    <property type="entry name" value="UNCHARACTERIZED PROTEIN TLDD AND PMBA"/>
    <property type="match status" value="1"/>
</dbReference>
<evidence type="ECO:0000256" key="4">
    <source>
        <dbReference type="ARBA" id="ARBA00023049"/>
    </source>
</evidence>
<dbReference type="Proteomes" id="UP000288058">
    <property type="component" value="Unassembled WGS sequence"/>
</dbReference>
<feature type="domain" description="Metalloprotease TldD/E C-terminal" evidence="6">
    <location>
        <begin position="238"/>
        <end position="471"/>
    </location>
</feature>
<feature type="domain" description="Metalloprotease TldD/E central" evidence="7">
    <location>
        <begin position="117"/>
        <end position="230"/>
    </location>
</feature>
<evidence type="ECO:0000259" key="5">
    <source>
        <dbReference type="Pfam" id="PF01523"/>
    </source>
</evidence>
<protein>
    <submittedName>
        <fullName evidence="8">Metalloprotease TldD</fullName>
    </submittedName>
</protein>
<evidence type="ECO:0000256" key="2">
    <source>
        <dbReference type="ARBA" id="ARBA00022670"/>
    </source>
</evidence>
<dbReference type="OrthoDB" id="9803213at2"/>
<dbReference type="Gene3D" id="3.30.2290.10">
    <property type="entry name" value="PmbA/TldD superfamily"/>
    <property type="match status" value="1"/>
</dbReference>
<dbReference type="PANTHER" id="PTHR30624:SF4">
    <property type="entry name" value="METALLOPROTEASE TLDD"/>
    <property type="match status" value="1"/>
</dbReference>
<comment type="caution">
    <text evidence="8">The sequence shown here is derived from an EMBL/GenBank/DDBJ whole genome shotgun (WGS) entry which is preliminary data.</text>
</comment>
<dbReference type="InterPro" id="IPR002510">
    <property type="entry name" value="Metalloprtase-TldD/E_N"/>
</dbReference>
<dbReference type="PIRSF" id="PIRSF004919">
    <property type="entry name" value="TldD"/>
    <property type="match status" value="1"/>
</dbReference>
<sequence>MTLTDYELSQDDISKALSTLYSGDIDFADIYLQHSVNESWVLEDGIIKDGAFHIETGMGVRAVQGEKTGFAYADEITLNALKRTSEAARGIARQGQSKKVEALKSVQAQSRYQAINPLNTLSEDEKIELLKKVDAHARAQDPRVSQVVVSLSGSYDEVLVAATDGTLGTDKRPLIRLSCSVITEQDGRRERGSAGGGARVGYELFLNEDSGNARWQHFAEEAVRQGLVNLEAKPAPAGNMPVVLGSGWPGVLLHEAVGHGLEGDFNRKGSSAYSGKIGQQVASPLCTIVDDGTLSDRRGSMSIDDEGTPSGYNVLIENGILRGYMQDKMNARLMGQATTGNGRRESFAHLPMPRMTNTYMLAGESSPEEIIGSVKKGIYAPQFAGGQVDITSGQFVFSASEAYLIEDGKITTPLKGATLIGNGPEAMAQVSMVGNDLSLDEGVGVCGKDGQSLPVGVGQPTLKLDSMTVGGTE</sequence>
<dbReference type="RefSeq" id="WP_126780962.1">
    <property type="nucleotide sequence ID" value="NZ_PIQC01000003.1"/>
</dbReference>
<feature type="domain" description="Metalloprotease TldD/E N-terminal" evidence="5">
    <location>
        <begin position="28"/>
        <end position="92"/>
    </location>
</feature>
<evidence type="ECO:0000313" key="8">
    <source>
        <dbReference type="EMBL" id="RUO71935.1"/>
    </source>
</evidence>